<dbReference type="PRINTS" id="PR00412">
    <property type="entry name" value="EPOXHYDRLASE"/>
</dbReference>
<dbReference type="EMBL" id="ABCS01000100">
    <property type="protein sequence ID" value="EDM75203.1"/>
    <property type="molecule type" value="Genomic_DNA"/>
</dbReference>
<evidence type="ECO:0000259" key="1">
    <source>
        <dbReference type="Pfam" id="PF00561"/>
    </source>
</evidence>
<feature type="domain" description="AB hydrolase-1" evidence="1">
    <location>
        <begin position="79"/>
        <end position="313"/>
    </location>
</feature>
<dbReference type="AlphaFoldDB" id="A6GG16"/>
<dbReference type="SUPFAM" id="SSF53474">
    <property type="entry name" value="alpha/beta-Hydrolases"/>
    <property type="match status" value="1"/>
</dbReference>
<dbReference type="InterPro" id="IPR029058">
    <property type="entry name" value="AB_hydrolase_fold"/>
</dbReference>
<evidence type="ECO:0000313" key="2">
    <source>
        <dbReference type="EMBL" id="EDM75203.1"/>
    </source>
</evidence>
<dbReference type="OrthoDB" id="5342129at2"/>
<gene>
    <name evidence="2" type="ORF">PPSIR1_41039</name>
</gene>
<dbReference type="Gene3D" id="3.40.50.1820">
    <property type="entry name" value="alpha/beta hydrolase"/>
    <property type="match status" value="1"/>
</dbReference>
<comment type="caution">
    <text evidence="2">The sequence shown here is derived from an EMBL/GenBank/DDBJ whole genome shotgun (WGS) entry which is preliminary data.</text>
</comment>
<dbReference type="Proteomes" id="UP000005801">
    <property type="component" value="Unassembled WGS sequence"/>
</dbReference>
<name>A6GG16_9BACT</name>
<dbReference type="STRING" id="391625.PPSIR1_41039"/>
<dbReference type="InterPro" id="IPR000073">
    <property type="entry name" value="AB_hydrolase_1"/>
</dbReference>
<dbReference type="PRINTS" id="PR00111">
    <property type="entry name" value="ABHYDROLASE"/>
</dbReference>
<accession>A6GG16</accession>
<reference evidence="2 3" key="1">
    <citation type="submission" date="2007-06" db="EMBL/GenBank/DDBJ databases">
        <authorList>
            <person name="Shimkets L."/>
            <person name="Ferriera S."/>
            <person name="Johnson J."/>
            <person name="Kravitz S."/>
            <person name="Beeson K."/>
            <person name="Sutton G."/>
            <person name="Rogers Y.-H."/>
            <person name="Friedman R."/>
            <person name="Frazier M."/>
            <person name="Venter J.C."/>
        </authorList>
    </citation>
    <scope>NUCLEOTIDE SEQUENCE [LARGE SCALE GENOMIC DNA]</scope>
    <source>
        <strain evidence="2 3">SIR-1</strain>
    </source>
</reference>
<dbReference type="GO" id="GO:0003824">
    <property type="term" value="F:catalytic activity"/>
    <property type="evidence" value="ECO:0007669"/>
    <property type="project" value="InterPro"/>
</dbReference>
<keyword evidence="3" id="KW-1185">Reference proteome</keyword>
<dbReference type="Pfam" id="PF00561">
    <property type="entry name" value="Abhydrolase_1"/>
    <property type="match status" value="1"/>
</dbReference>
<dbReference type="PANTHER" id="PTHR43139:SF52">
    <property type="entry name" value="SI:DKEY-122A22.2"/>
    <property type="match status" value="1"/>
</dbReference>
<protein>
    <recommendedName>
        <fullName evidence="1">AB hydrolase-1 domain-containing protein</fullName>
    </recommendedName>
</protein>
<dbReference type="PANTHER" id="PTHR43139">
    <property type="entry name" value="SI:DKEY-122A22.2"/>
    <property type="match status" value="1"/>
</dbReference>
<evidence type="ECO:0000313" key="3">
    <source>
        <dbReference type="Proteomes" id="UP000005801"/>
    </source>
</evidence>
<proteinExistence type="predicted"/>
<dbReference type="InterPro" id="IPR000639">
    <property type="entry name" value="Epox_hydrolase-like"/>
</dbReference>
<dbReference type="InterPro" id="IPR052370">
    <property type="entry name" value="Meta-cleavage_hydrolase"/>
</dbReference>
<dbReference type="RefSeq" id="WP_006975656.1">
    <property type="nucleotide sequence ID" value="NZ_ABCS01000100.1"/>
</dbReference>
<organism evidence="2 3">
    <name type="scientific">Plesiocystis pacifica SIR-1</name>
    <dbReference type="NCBI Taxonomy" id="391625"/>
    <lineage>
        <taxon>Bacteria</taxon>
        <taxon>Pseudomonadati</taxon>
        <taxon>Myxococcota</taxon>
        <taxon>Polyangia</taxon>
        <taxon>Nannocystales</taxon>
        <taxon>Nannocystaceae</taxon>
        <taxon>Plesiocystis</taxon>
    </lineage>
</organism>
<sequence>MLLAPKLLRSSPSPSALIAMGALVMIELTSACNVVRIGERKISRKLQRKGLDANTALLGEANVHYWDSGDSPETAGAVPVVLVHGFGASAMWQWHEQVGPLAAERRVIVPDLLWFGESWSRKRDFSIDHQVETLVALLDHLGLQRAHFVGISYGGIVVHELAAMHPDRVAKLAIMDSPGRVYTEADHAALLARFEVEDFADVLVPTEPEDIETLMALGYHKPPRAPRWVHRQVLEGMYGEFRDEKAALLARLLEQLDELDERPGKVTQETLLIWGEHDPVFPVEIGERLAAELPEGTRLRVVEGASHAPNLEHGALVAKWLVEFL</sequence>
<dbReference type="eggNOG" id="COG0596">
    <property type="taxonomic scope" value="Bacteria"/>
</dbReference>